<evidence type="ECO:0000256" key="1">
    <source>
        <dbReference type="SAM" id="MobiDB-lite"/>
    </source>
</evidence>
<evidence type="ECO:0000313" key="2">
    <source>
        <dbReference type="EMBL" id="SEA64729.1"/>
    </source>
</evidence>
<dbReference type="STRING" id="83784.SAMN05192564_102529"/>
<evidence type="ECO:0000313" key="3">
    <source>
        <dbReference type="Proteomes" id="UP000198638"/>
    </source>
</evidence>
<feature type="compositionally biased region" description="Basic residues" evidence="1">
    <location>
        <begin position="68"/>
        <end position="77"/>
    </location>
</feature>
<proteinExistence type="predicted"/>
<name>A0A1H4CWS2_9BURK</name>
<feature type="region of interest" description="Disordered" evidence="1">
    <location>
        <begin position="45"/>
        <end position="77"/>
    </location>
</feature>
<reference evidence="3" key="1">
    <citation type="submission" date="2016-10" db="EMBL/GenBank/DDBJ databases">
        <authorList>
            <person name="Varghese N."/>
            <person name="Submissions S."/>
        </authorList>
    </citation>
    <scope>NUCLEOTIDE SEQUENCE [LARGE SCALE GENOMIC DNA]</scope>
    <source>
        <strain evidence="3">LMG 24000</strain>
    </source>
</reference>
<dbReference type="RefSeq" id="WP_090532218.1">
    <property type="nucleotide sequence ID" value="NZ_FNRQ01000002.1"/>
</dbReference>
<dbReference type="AlphaFoldDB" id="A0A1H4CWS2"/>
<keyword evidence="3" id="KW-1185">Reference proteome</keyword>
<dbReference type="EMBL" id="FNRQ01000002">
    <property type="protein sequence ID" value="SEA64729.1"/>
    <property type="molecule type" value="Genomic_DNA"/>
</dbReference>
<protein>
    <submittedName>
        <fullName evidence="2">Uncharacterized protein</fullName>
    </submittedName>
</protein>
<gene>
    <name evidence="2" type="ORF">SAMN05192564_102529</name>
</gene>
<dbReference type="Proteomes" id="UP000198638">
    <property type="component" value="Unassembled WGS sequence"/>
</dbReference>
<accession>A0A1H4CWS2</accession>
<sequence length="77" mass="8251">MRLIQRLCRFFLPDADLPELFPPGLVVPGGVPDSILDSLREHVMAGNASPDGKSDPAGANVPATDLARRRRVSSSKV</sequence>
<organism evidence="2 3">
    <name type="scientific">Paraburkholderia sartisoli</name>
    <dbReference type="NCBI Taxonomy" id="83784"/>
    <lineage>
        <taxon>Bacteria</taxon>
        <taxon>Pseudomonadati</taxon>
        <taxon>Pseudomonadota</taxon>
        <taxon>Betaproteobacteria</taxon>
        <taxon>Burkholderiales</taxon>
        <taxon>Burkholderiaceae</taxon>
        <taxon>Paraburkholderia</taxon>
    </lineage>
</organism>